<dbReference type="InterPro" id="IPR032867">
    <property type="entry name" value="DYW_dom"/>
</dbReference>
<protein>
    <submittedName>
        <fullName evidence="6">Pentatricopeptide repeat-containing protein At2g41080-like isoform X2</fullName>
    </submittedName>
</protein>
<dbReference type="GO" id="GO:0009451">
    <property type="term" value="P:RNA modification"/>
    <property type="evidence" value="ECO:0007669"/>
    <property type="project" value="InterPro"/>
</dbReference>
<dbReference type="PANTHER" id="PTHR47926">
    <property type="entry name" value="PENTATRICOPEPTIDE REPEAT-CONTAINING PROTEIN"/>
    <property type="match status" value="1"/>
</dbReference>
<evidence type="ECO:0000256" key="2">
    <source>
        <dbReference type="ARBA" id="ARBA00022737"/>
    </source>
</evidence>
<dbReference type="InterPro" id="IPR002885">
    <property type="entry name" value="PPR_rpt"/>
</dbReference>
<dbReference type="OMA" id="WQDVSEV"/>
<dbReference type="RefSeq" id="XP_019052409.1">
    <property type="nucleotide sequence ID" value="XM_019196864.1"/>
</dbReference>
<feature type="repeat" description="PPR" evidence="3">
    <location>
        <begin position="154"/>
        <end position="188"/>
    </location>
</feature>
<gene>
    <name evidence="6" type="primary">LOC104592300</name>
</gene>
<accession>A0A1U8Q0R0</accession>
<feature type="domain" description="DYW" evidence="4">
    <location>
        <begin position="470"/>
        <end position="562"/>
    </location>
</feature>
<dbReference type="Proteomes" id="UP000189703">
    <property type="component" value="Unplaced"/>
</dbReference>
<dbReference type="Gene3D" id="1.25.40.10">
    <property type="entry name" value="Tetratricopeptide repeat domain"/>
    <property type="match status" value="3"/>
</dbReference>
<feature type="repeat" description="PPR" evidence="3">
    <location>
        <begin position="255"/>
        <end position="289"/>
    </location>
</feature>
<dbReference type="NCBIfam" id="TIGR00756">
    <property type="entry name" value="PPR"/>
    <property type="match status" value="4"/>
</dbReference>
<dbReference type="PANTHER" id="PTHR47926:SF409">
    <property type="entry name" value="DYW DOMAIN-CONTAINING PROTEIN"/>
    <property type="match status" value="1"/>
</dbReference>
<proteinExistence type="inferred from homology"/>
<dbReference type="Pfam" id="PF01535">
    <property type="entry name" value="PPR"/>
    <property type="match status" value="5"/>
</dbReference>
<evidence type="ECO:0000313" key="5">
    <source>
        <dbReference type="Proteomes" id="UP000189703"/>
    </source>
</evidence>
<dbReference type="AlphaFoldDB" id="A0A1U8Q0R0"/>
<dbReference type="PROSITE" id="PS51375">
    <property type="entry name" value="PPR"/>
    <property type="match status" value="3"/>
</dbReference>
<feature type="repeat" description="PPR" evidence="3">
    <location>
        <begin position="22"/>
        <end position="56"/>
    </location>
</feature>
<dbReference type="InterPro" id="IPR011990">
    <property type="entry name" value="TPR-like_helical_dom_sf"/>
</dbReference>
<evidence type="ECO:0000313" key="6">
    <source>
        <dbReference type="RefSeq" id="XP_019052409.1"/>
    </source>
</evidence>
<dbReference type="OrthoDB" id="1700852at2759"/>
<dbReference type="GO" id="GO:0008270">
    <property type="term" value="F:zinc ion binding"/>
    <property type="evidence" value="ECO:0007669"/>
    <property type="project" value="InterPro"/>
</dbReference>
<dbReference type="InterPro" id="IPR046848">
    <property type="entry name" value="E_motif"/>
</dbReference>
<sequence>MYSKFGELHTAVALFNLMPRKNIMTSNILIGGFIQSGDLVTAWKLFEEMPERNLATWNAMVTGLTQFEFNKEALGLLSQMHEIGFRLDEFTLGSILRGCAGLKALIPGKQIHCYIMKSGFDGNLVVGSSLAHMYMKCGFVEEGERVIKGMPVHNVVACNTLIAGRAQNGCSEEAVDQYNLMKIAGFRPDKITFVSVISSCSELATLGQGQQIHAEAIKSGAASAVSVVSSLISMYSRCGCLEDSIRAFLECEDADVVLWSSMTAAYGFHGQGQEAIKLFESMENEGLEPNDVTFLSLLYACSHSGLKERGAKFFELMVDKYKVSPSLEHYTCMVDLLGRSGCLEEAEALIQSMPIKPDAIIWKTLLSACKIHKNAKMARKVAEEVLRLDPQDSAPYVLLSNIHASAKRWGDVSDVRKAMREMKVKKEPGISWLEVKNQVHQFCMGDQSHPKWMEIDGFLKELILEIKERGYVPDTSSVLHDMDAEEKEYSLAHHSEKVAIAFALLNTPVGSPIRIMKNLRVCNDCHVAIKFISEVTLREIIVRDASRFHHFKAGKCSCGDYW</sequence>
<name>A0A1U8Q0R0_NELNU</name>
<dbReference type="FunFam" id="1.25.40.10:FF:000344">
    <property type="entry name" value="Pentatricopeptide repeat-containing protein"/>
    <property type="match status" value="1"/>
</dbReference>
<dbReference type="Pfam" id="PF14432">
    <property type="entry name" value="DYW_deaminase"/>
    <property type="match status" value="1"/>
</dbReference>
<keyword evidence="5" id="KW-1185">Reference proteome</keyword>
<evidence type="ECO:0000256" key="1">
    <source>
        <dbReference type="ARBA" id="ARBA00006643"/>
    </source>
</evidence>
<organism evidence="5 6">
    <name type="scientific">Nelumbo nucifera</name>
    <name type="common">Sacred lotus</name>
    <dbReference type="NCBI Taxonomy" id="4432"/>
    <lineage>
        <taxon>Eukaryota</taxon>
        <taxon>Viridiplantae</taxon>
        <taxon>Streptophyta</taxon>
        <taxon>Embryophyta</taxon>
        <taxon>Tracheophyta</taxon>
        <taxon>Spermatophyta</taxon>
        <taxon>Magnoliopsida</taxon>
        <taxon>Proteales</taxon>
        <taxon>Nelumbonaceae</taxon>
        <taxon>Nelumbo</taxon>
    </lineage>
</organism>
<keyword evidence="2" id="KW-0677">Repeat</keyword>
<evidence type="ECO:0000259" key="4">
    <source>
        <dbReference type="Pfam" id="PF14432"/>
    </source>
</evidence>
<evidence type="ECO:0000256" key="3">
    <source>
        <dbReference type="PROSITE-ProRule" id="PRU00708"/>
    </source>
</evidence>
<dbReference type="Pfam" id="PF13041">
    <property type="entry name" value="PPR_2"/>
    <property type="match status" value="2"/>
</dbReference>
<dbReference type="GeneID" id="104592300"/>
<dbReference type="GO" id="GO:0003723">
    <property type="term" value="F:RNA binding"/>
    <property type="evidence" value="ECO:0007669"/>
    <property type="project" value="InterPro"/>
</dbReference>
<dbReference type="Pfam" id="PF20431">
    <property type="entry name" value="E_motif"/>
    <property type="match status" value="1"/>
</dbReference>
<comment type="similarity">
    <text evidence="1">Belongs to the PPR family. PCMP-H subfamily.</text>
</comment>
<dbReference type="InterPro" id="IPR046960">
    <property type="entry name" value="PPR_At4g14850-like_plant"/>
</dbReference>
<dbReference type="FunFam" id="1.25.40.10:FF:000325">
    <property type="entry name" value="Pentatricopeptide repeat-containing protein At4g14820"/>
    <property type="match status" value="1"/>
</dbReference>
<reference evidence="6" key="1">
    <citation type="submission" date="2025-08" db="UniProtKB">
        <authorList>
            <consortium name="RefSeq"/>
        </authorList>
    </citation>
    <scope>IDENTIFICATION</scope>
</reference>